<accession>A0ABR2Z9W4</accession>
<dbReference type="InterPro" id="IPR030445">
    <property type="entry name" value="H3-K79_meTrfase"/>
</dbReference>
<evidence type="ECO:0000256" key="7">
    <source>
        <dbReference type="ARBA" id="ARBA00022853"/>
    </source>
</evidence>
<evidence type="ECO:0000256" key="6">
    <source>
        <dbReference type="ARBA" id="ARBA00022691"/>
    </source>
</evidence>
<dbReference type="InterPro" id="IPR029063">
    <property type="entry name" value="SAM-dependent_MTases_sf"/>
</dbReference>
<dbReference type="EMBL" id="JBBXMP010000374">
    <property type="protein sequence ID" value="KAL0058070.1"/>
    <property type="molecule type" value="Genomic_DNA"/>
</dbReference>
<comment type="function">
    <text evidence="11">Histone methyltransferase that specifically trimethylates histone H3 to form H3K79me3. This methylation is required for telomere silencing and for the pachytene checkpoint during the meiotic cell cycle by allowing the recruitment of RAD9 to double strand breaks. Nucleosomes are preferred as substrate compared to free histone.</text>
</comment>
<keyword evidence="5 11" id="KW-0808">Transferase</keyword>
<keyword evidence="6 11" id="KW-0949">S-adenosyl-L-methionine</keyword>
<comment type="catalytic activity">
    <reaction evidence="10 11">
        <text>L-lysyl(79)-[histone H3] + 3 S-adenosyl-L-methionine = N(6),N(6),N(6)-trimethyl-L-lysyl(79)-[histone H3] + 3 S-adenosyl-L-homocysteine + 3 H(+)</text>
        <dbReference type="Rhea" id="RHEA:60328"/>
        <dbReference type="Rhea" id="RHEA-COMP:15549"/>
        <dbReference type="Rhea" id="RHEA-COMP:15552"/>
        <dbReference type="ChEBI" id="CHEBI:15378"/>
        <dbReference type="ChEBI" id="CHEBI:29969"/>
        <dbReference type="ChEBI" id="CHEBI:57856"/>
        <dbReference type="ChEBI" id="CHEBI:59789"/>
        <dbReference type="ChEBI" id="CHEBI:61961"/>
        <dbReference type="EC" id="2.1.1.360"/>
    </reaction>
</comment>
<dbReference type="SUPFAM" id="SSF53335">
    <property type="entry name" value="S-adenosyl-L-methionine-dependent methyltransferases"/>
    <property type="match status" value="1"/>
</dbReference>
<evidence type="ECO:0000256" key="9">
    <source>
        <dbReference type="ARBA" id="ARBA00029821"/>
    </source>
</evidence>
<feature type="compositionally biased region" description="Polar residues" evidence="12">
    <location>
        <begin position="40"/>
        <end position="56"/>
    </location>
</feature>
<keyword evidence="15" id="KW-1185">Reference proteome</keyword>
<evidence type="ECO:0000259" key="13">
    <source>
        <dbReference type="PROSITE" id="PS51569"/>
    </source>
</evidence>
<dbReference type="GO" id="GO:0032259">
    <property type="term" value="P:methylation"/>
    <property type="evidence" value="ECO:0007669"/>
    <property type="project" value="UniProtKB-KW"/>
</dbReference>
<feature type="compositionally biased region" description="Polar residues" evidence="12">
    <location>
        <begin position="1"/>
        <end position="10"/>
    </location>
</feature>
<protein>
    <recommendedName>
        <fullName evidence="3 11">Histone-lysine N-methyltransferase, H3 lysine-79 specific</fullName>
        <ecNumber evidence="2 11">2.1.1.360</ecNumber>
    </recommendedName>
    <alternativeName>
        <fullName evidence="9 11">Histone H3-K79 methyltransferase</fullName>
    </alternativeName>
</protein>
<evidence type="ECO:0000256" key="3">
    <source>
        <dbReference type="ARBA" id="ARBA00020987"/>
    </source>
</evidence>
<organism evidence="14 15">
    <name type="scientific">Marasmius tenuissimus</name>
    <dbReference type="NCBI Taxonomy" id="585030"/>
    <lineage>
        <taxon>Eukaryota</taxon>
        <taxon>Fungi</taxon>
        <taxon>Dikarya</taxon>
        <taxon>Basidiomycota</taxon>
        <taxon>Agaricomycotina</taxon>
        <taxon>Agaricomycetes</taxon>
        <taxon>Agaricomycetidae</taxon>
        <taxon>Agaricales</taxon>
        <taxon>Marasmiineae</taxon>
        <taxon>Marasmiaceae</taxon>
        <taxon>Marasmius</taxon>
    </lineage>
</organism>
<dbReference type="PANTHER" id="PTHR21451:SF0">
    <property type="entry name" value="HISTONE-LYSINE N-METHYLTRANSFERASE, H3 LYSINE-79 SPECIFIC"/>
    <property type="match status" value="1"/>
</dbReference>
<feature type="domain" description="DOT1" evidence="13">
    <location>
        <begin position="132"/>
        <end position="454"/>
    </location>
</feature>
<comment type="activity regulation">
    <text evidence="11">Ubiquitination of histone H2B to form H2BK123ub1 is required for efficient DOT1 methyltransferase activity on histone H3.</text>
</comment>
<dbReference type="CDD" id="cd02440">
    <property type="entry name" value="AdoMet_MTases"/>
    <property type="match status" value="1"/>
</dbReference>
<dbReference type="PROSITE" id="PS51569">
    <property type="entry name" value="DOT1"/>
    <property type="match status" value="1"/>
</dbReference>
<comment type="caution">
    <text evidence="14">The sequence shown here is derived from an EMBL/GenBank/DDBJ whole genome shotgun (WGS) entry which is preliminary data.</text>
</comment>
<dbReference type="PANTHER" id="PTHR21451">
    <property type="entry name" value="HISTONE H3 METHYLTRANSFERASE"/>
    <property type="match status" value="1"/>
</dbReference>
<dbReference type="InterPro" id="IPR025789">
    <property type="entry name" value="DOT1_dom"/>
</dbReference>
<evidence type="ECO:0000313" key="14">
    <source>
        <dbReference type="EMBL" id="KAL0058070.1"/>
    </source>
</evidence>
<keyword evidence="7 11" id="KW-0156">Chromatin regulator</keyword>
<comment type="subcellular location">
    <subcellularLocation>
        <location evidence="1 11">Nucleus</location>
    </subcellularLocation>
</comment>
<evidence type="ECO:0000256" key="11">
    <source>
        <dbReference type="RuleBase" id="RU271113"/>
    </source>
</evidence>
<evidence type="ECO:0000256" key="1">
    <source>
        <dbReference type="ARBA" id="ARBA00004123"/>
    </source>
</evidence>
<sequence>MHVYHQTSGSAGPGSLEEDRQKAIRAQDLSVIQPKRGCSSVPSTSGTPTRTKNKANPSCPALFKFKTPKLQHSGPTAFKIPELQYQTIATSFNLVPIAQELSKYRYVIPEEQMRTSFGIVNSNHDQFDPAFQEDRKSYPRKITVVHVLLPSSSIHQPFAIAIPKKGNQTNYDPIEDFYATIRACFGSVSSFDVDEVEEFLVRLDRFLKQGKRQEFLAVTGQINQILSSSTVAKLSSEVIGNVVEQVYGKCVSPCLQTVSGYTPFSKEVYGEFRPAFINEIMEKVVTITQDSVVLDLGCGVGQVVMQIVLSKLCSGYGIELREDLTVIAQDLLEQALLHAQLWGITPGSMKVYAGDLTEDRRVLDLLHLSDLVIVNNHEFPPDLNEDIAQLLVKHTKSSCVVVTKAPFSEKRTTRSGRRLGRSGVEGLSVEIRKHGPDMLSWTPKEGLYYVYKRA</sequence>
<evidence type="ECO:0000256" key="10">
    <source>
        <dbReference type="ARBA" id="ARBA00047770"/>
    </source>
</evidence>
<evidence type="ECO:0000256" key="5">
    <source>
        <dbReference type="ARBA" id="ARBA00022679"/>
    </source>
</evidence>
<dbReference type="Gene3D" id="3.40.50.150">
    <property type="entry name" value="Vaccinia Virus protein VP39"/>
    <property type="match status" value="1"/>
</dbReference>
<feature type="region of interest" description="Disordered" evidence="12">
    <location>
        <begin position="1"/>
        <end position="22"/>
    </location>
</feature>
<reference evidence="14 15" key="1">
    <citation type="submission" date="2024-05" db="EMBL/GenBank/DDBJ databases">
        <title>A draft genome resource for the thread blight pathogen Marasmius tenuissimus strain MS-2.</title>
        <authorList>
            <person name="Yulfo-Soto G.E."/>
            <person name="Baruah I.K."/>
            <person name="Amoako-Attah I."/>
            <person name="Bukari Y."/>
            <person name="Meinhardt L.W."/>
            <person name="Bailey B.A."/>
            <person name="Cohen S.P."/>
        </authorList>
    </citation>
    <scope>NUCLEOTIDE SEQUENCE [LARGE SCALE GENOMIC DNA]</scope>
    <source>
        <strain evidence="14 15">MS-2</strain>
    </source>
</reference>
<dbReference type="Proteomes" id="UP001437256">
    <property type="component" value="Unassembled WGS sequence"/>
</dbReference>
<proteinExistence type="inferred from homology"/>
<comment type="similarity">
    <text evidence="11">Belongs to the class I-like SAM-binding methyltransferase superfamily. DOT1 family.</text>
</comment>
<evidence type="ECO:0000256" key="4">
    <source>
        <dbReference type="ARBA" id="ARBA00022603"/>
    </source>
</evidence>
<dbReference type="EC" id="2.1.1.360" evidence="2 11"/>
<dbReference type="GO" id="GO:0140999">
    <property type="term" value="F:histone H3K4 trimethyltransferase activity"/>
    <property type="evidence" value="ECO:0007669"/>
    <property type="project" value="UniProtKB-EC"/>
</dbReference>
<evidence type="ECO:0000256" key="2">
    <source>
        <dbReference type="ARBA" id="ARBA00012190"/>
    </source>
</evidence>
<dbReference type="Pfam" id="PF08123">
    <property type="entry name" value="DOT1"/>
    <property type="match status" value="1"/>
</dbReference>
<evidence type="ECO:0000256" key="12">
    <source>
        <dbReference type="SAM" id="MobiDB-lite"/>
    </source>
</evidence>
<name>A0ABR2Z9W4_9AGAR</name>
<feature type="region of interest" description="Disordered" evidence="12">
    <location>
        <begin position="34"/>
        <end position="58"/>
    </location>
</feature>
<comment type="miscellaneous">
    <text evidence="11">In contrast to other lysine histone methyltransferases, it does not contain a SET domain, suggesting the existence of another mechanism for methylation of lysine residues of histones.</text>
</comment>
<gene>
    <name evidence="14" type="primary">DOT1_6</name>
    <name evidence="14" type="ORF">AAF712_015268</name>
</gene>
<evidence type="ECO:0000313" key="15">
    <source>
        <dbReference type="Proteomes" id="UP001437256"/>
    </source>
</evidence>
<evidence type="ECO:0000256" key="8">
    <source>
        <dbReference type="ARBA" id="ARBA00023242"/>
    </source>
</evidence>
<keyword evidence="8 11" id="KW-0539">Nucleus</keyword>
<keyword evidence="4 11" id="KW-0489">Methyltransferase</keyword>